<proteinExistence type="evidence at transcript level"/>
<evidence type="ECO:0000259" key="1">
    <source>
        <dbReference type="SMART" id="SM00915"/>
    </source>
</evidence>
<protein>
    <submittedName>
        <fullName evidence="2">Mannose-binding lectin</fullName>
    </submittedName>
</protein>
<accession>H6S479</accession>
<dbReference type="EMBL" id="HE582135">
    <property type="protein sequence ID" value="CCD28209.1"/>
    <property type="molecule type" value="mRNA"/>
</dbReference>
<organism evidence="2">
    <name type="scientific">Plasmopara viticola</name>
    <name type="common">Downy mildew of grapevine</name>
    <name type="synonym">Botrytis viticola</name>
    <dbReference type="NCBI Taxonomy" id="143451"/>
    <lineage>
        <taxon>Eukaryota</taxon>
        <taxon>Sar</taxon>
        <taxon>Stramenopiles</taxon>
        <taxon>Oomycota</taxon>
        <taxon>Peronosporomycetes</taxon>
        <taxon>Peronosporales</taxon>
        <taxon>Peronosporaceae</taxon>
        <taxon>Plasmopara</taxon>
    </lineage>
</organism>
<reference evidence="2" key="1">
    <citation type="journal article" date="2012" name="Fungal Biol.">
        <title>Identification of effector genes from the phytopathogenic Oomycete Plasmopara viticola through the analysis of gene expression in germinated zoospores.</title>
        <authorList>
            <person name="Mestre P."/>
            <person name="Piron M.C."/>
            <person name="Merdinoglu D."/>
        </authorList>
    </citation>
    <scope>NUCLEOTIDE SEQUENCE</scope>
    <source>
        <strain evidence="2">SC</strain>
        <tissue evidence="2">In vitro germinated zoospores</tissue>
    </source>
</reference>
<dbReference type="InterPro" id="IPR001229">
    <property type="entry name" value="Jacalin-like_lectin_dom"/>
</dbReference>
<dbReference type="SMART" id="SM00915">
    <property type="entry name" value="Jacalin"/>
    <property type="match status" value="1"/>
</dbReference>
<dbReference type="AlphaFoldDB" id="H6S479"/>
<keyword evidence="2" id="KW-0430">Lectin</keyword>
<dbReference type="SUPFAM" id="SSF51101">
    <property type="entry name" value="Mannose-binding lectins"/>
    <property type="match status" value="1"/>
</dbReference>
<sequence length="168" mass="18143">MLALVKDRGAVMVSATGQRVPSKPLTCKDAGGTGGKYFDDTSLVKDGQVLTKITLCSDERLDGIGYMIAPDRAVFHGSRRNCKVYDLESNEHITSYELHIANMNDPGSRRIGYIMLSSTKKHTFAAGRVQKQTDNSIVCPAPAGQRLGGFSGLAADEVDALTPIWKPI</sequence>
<dbReference type="InterPro" id="IPR036404">
    <property type="entry name" value="Jacalin-like_lectin_dom_sf"/>
</dbReference>
<dbReference type="Pfam" id="PF01419">
    <property type="entry name" value="Jacalin"/>
    <property type="match status" value="1"/>
</dbReference>
<feature type="domain" description="Jacalin-type lectin" evidence="1">
    <location>
        <begin position="35"/>
        <end position="167"/>
    </location>
</feature>
<feature type="non-terminal residue" evidence="2">
    <location>
        <position position="168"/>
    </location>
</feature>
<dbReference type="GO" id="GO:0030246">
    <property type="term" value="F:carbohydrate binding"/>
    <property type="evidence" value="ECO:0007669"/>
    <property type="project" value="UniProtKB-KW"/>
</dbReference>
<evidence type="ECO:0000313" key="2">
    <source>
        <dbReference type="EMBL" id="CCD28209.1"/>
    </source>
</evidence>
<name>H6S479_PLAVT</name>
<dbReference type="Gene3D" id="2.100.10.30">
    <property type="entry name" value="Jacalin-like lectin domain"/>
    <property type="match status" value="1"/>
</dbReference>